<dbReference type="SMART" id="SM00355">
    <property type="entry name" value="ZnF_C2H2"/>
    <property type="match status" value="6"/>
</dbReference>
<comment type="similarity">
    <text evidence="2">Belongs to the krueppel C2H2-type zinc-finger protein family.</text>
</comment>
<feature type="domain" description="C2H2-type" evidence="13">
    <location>
        <begin position="473"/>
        <end position="500"/>
    </location>
</feature>
<keyword evidence="10" id="KW-0539">Nucleus</keyword>
<dbReference type="PANTHER" id="PTHR24381:SF390">
    <property type="entry name" value="ZINC FINGER PROTEIN 37 HOMOLOG"/>
    <property type="match status" value="1"/>
</dbReference>
<evidence type="ECO:0000256" key="8">
    <source>
        <dbReference type="ARBA" id="ARBA00023125"/>
    </source>
</evidence>
<feature type="compositionally biased region" description="Basic and acidic residues" evidence="12">
    <location>
        <begin position="260"/>
        <end position="272"/>
    </location>
</feature>
<reference evidence="15" key="1">
    <citation type="journal article" date="2017" name="Nat. Commun.">
        <title>The North American bullfrog draft genome provides insight into hormonal regulation of long noncoding RNA.</title>
        <authorList>
            <person name="Hammond S.A."/>
            <person name="Warren R.L."/>
            <person name="Vandervalk B.P."/>
            <person name="Kucuk E."/>
            <person name="Khan H."/>
            <person name="Gibb E.A."/>
            <person name="Pandoh P."/>
            <person name="Kirk H."/>
            <person name="Zhao Y."/>
            <person name="Jones M."/>
            <person name="Mungall A.J."/>
            <person name="Coope R."/>
            <person name="Pleasance S."/>
            <person name="Moore R.A."/>
            <person name="Holt R.A."/>
            <person name="Round J.M."/>
            <person name="Ohora S."/>
            <person name="Walle B.V."/>
            <person name="Veldhoen N."/>
            <person name="Helbing C.C."/>
            <person name="Birol I."/>
        </authorList>
    </citation>
    <scope>NUCLEOTIDE SEQUENCE [LARGE SCALE GENOMIC DNA]</scope>
</reference>
<proteinExistence type="inferred from homology"/>
<keyword evidence="3" id="KW-0479">Metal-binding</keyword>
<dbReference type="FunFam" id="3.30.160.60:FF:000069">
    <property type="entry name" value="Zinc finger protein 572"/>
    <property type="match status" value="1"/>
</dbReference>
<dbReference type="FunFam" id="3.30.160.60:FF:002196">
    <property type="entry name" value="zinc finger protein 850-like isoform X3"/>
    <property type="match status" value="1"/>
</dbReference>
<gene>
    <name evidence="14" type="ORF">AB205_0024500</name>
</gene>
<feature type="domain" description="C2H2-type" evidence="13">
    <location>
        <begin position="417"/>
        <end position="444"/>
    </location>
</feature>
<keyword evidence="4" id="KW-0677">Repeat</keyword>
<evidence type="ECO:0000259" key="13">
    <source>
        <dbReference type="PROSITE" id="PS50157"/>
    </source>
</evidence>
<evidence type="ECO:0000256" key="10">
    <source>
        <dbReference type="ARBA" id="ARBA00023242"/>
    </source>
</evidence>
<dbReference type="GO" id="GO:0008270">
    <property type="term" value="F:zinc ion binding"/>
    <property type="evidence" value="ECO:0007669"/>
    <property type="project" value="UniProtKB-KW"/>
</dbReference>
<dbReference type="PANTHER" id="PTHR24381">
    <property type="entry name" value="ZINC FINGER PROTEIN"/>
    <property type="match status" value="1"/>
</dbReference>
<evidence type="ECO:0000256" key="5">
    <source>
        <dbReference type="ARBA" id="ARBA00022771"/>
    </source>
</evidence>
<dbReference type="InterPro" id="IPR013087">
    <property type="entry name" value="Znf_C2H2_type"/>
</dbReference>
<feature type="region of interest" description="Disordered" evidence="12">
    <location>
        <begin position="361"/>
        <end position="380"/>
    </location>
</feature>
<feature type="region of interest" description="Disordered" evidence="12">
    <location>
        <begin position="258"/>
        <end position="290"/>
    </location>
</feature>
<feature type="region of interest" description="Disordered" evidence="12">
    <location>
        <begin position="176"/>
        <end position="240"/>
    </location>
</feature>
<dbReference type="PROSITE" id="PS00028">
    <property type="entry name" value="ZINC_FINGER_C2H2_1"/>
    <property type="match status" value="4"/>
</dbReference>
<dbReference type="AlphaFoldDB" id="A0A2G9P5J2"/>
<evidence type="ECO:0000256" key="2">
    <source>
        <dbReference type="ARBA" id="ARBA00006991"/>
    </source>
</evidence>
<dbReference type="OrthoDB" id="10317198at2759"/>
<dbReference type="GO" id="GO:0000981">
    <property type="term" value="F:DNA-binding transcription factor activity, RNA polymerase II-specific"/>
    <property type="evidence" value="ECO:0007669"/>
    <property type="project" value="TreeGrafter"/>
</dbReference>
<dbReference type="InterPro" id="IPR036236">
    <property type="entry name" value="Znf_C2H2_sf"/>
</dbReference>
<feature type="compositionally biased region" description="Basic and acidic residues" evidence="12">
    <location>
        <begin position="185"/>
        <end position="194"/>
    </location>
</feature>
<keyword evidence="7" id="KW-0805">Transcription regulation</keyword>
<keyword evidence="8" id="KW-0238">DNA-binding</keyword>
<dbReference type="EMBL" id="KV923346">
    <property type="protein sequence ID" value="PIN98597.1"/>
    <property type="molecule type" value="Genomic_DNA"/>
</dbReference>
<evidence type="ECO:0000256" key="1">
    <source>
        <dbReference type="ARBA" id="ARBA00004123"/>
    </source>
</evidence>
<accession>A0A2G9P5J2</accession>
<dbReference type="FunFam" id="3.30.160.60:FF:000506">
    <property type="entry name" value="Zinc finger protein 23"/>
    <property type="match status" value="1"/>
</dbReference>
<evidence type="ECO:0000256" key="9">
    <source>
        <dbReference type="ARBA" id="ARBA00023163"/>
    </source>
</evidence>
<organism evidence="14 15">
    <name type="scientific">Aquarana catesbeiana</name>
    <name type="common">American bullfrog</name>
    <name type="synonym">Rana catesbeiana</name>
    <dbReference type="NCBI Taxonomy" id="8400"/>
    <lineage>
        <taxon>Eukaryota</taxon>
        <taxon>Metazoa</taxon>
        <taxon>Chordata</taxon>
        <taxon>Craniata</taxon>
        <taxon>Vertebrata</taxon>
        <taxon>Euteleostomi</taxon>
        <taxon>Amphibia</taxon>
        <taxon>Batrachia</taxon>
        <taxon>Anura</taxon>
        <taxon>Neobatrachia</taxon>
        <taxon>Ranoidea</taxon>
        <taxon>Ranidae</taxon>
        <taxon>Aquarana</taxon>
    </lineage>
</organism>
<keyword evidence="9" id="KW-0804">Transcription</keyword>
<evidence type="ECO:0000256" key="3">
    <source>
        <dbReference type="ARBA" id="ARBA00022723"/>
    </source>
</evidence>
<feature type="domain" description="C2H2-type" evidence="13">
    <location>
        <begin position="529"/>
        <end position="556"/>
    </location>
</feature>
<dbReference type="GO" id="GO:0000977">
    <property type="term" value="F:RNA polymerase II transcription regulatory region sequence-specific DNA binding"/>
    <property type="evidence" value="ECO:0007669"/>
    <property type="project" value="TreeGrafter"/>
</dbReference>
<dbReference type="FunFam" id="3.30.160.60:FF:000688">
    <property type="entry name" value="zinc finger protein 197 isoform X1"/>
    <property type="match status" value="1"/>
</dbReference>
<sequence>MDAPRMKKDKPNVTQIILNLTLETIYLLTGEDYEVMKRTSDDGVTSRVPGVLNKSWSHTMNPSPFVIKQEKNDKKILELTNQVIHILTGEVWKYLGKTTLYDYTNLEESPSIQLHDVAHDNPPNCTKVASNFYGDGDHMSFRHDLSAGAHLSDPDISTSVQESLSNQDLLHLEVSKRRPHTQHTSSEDLLHLELSKPGPHTSREDLPHLEVSKPRPHTSREEDLLHLEVSKPRPCTQHTSSEDLLHLEVFKPRLRTQHTSSKEDLLHLEVSKPRPPSQHTSQIDACSHEDRHPGKLGLHCLADDTQYISFVIKEEEEEEGDLPHPDTSTNQLQVTSPEMSAESIMLENLGKNLTSLGNSFNVSPNQENSHQANPSEEPYTRYSVGGDLTTAGYSRNPTDPQVNLSKRLMILQKGKIFFCSECGKSSSWKSALVHHQRIHTGEKPFSCHECGKRFISKSHLILHQRTHTGEKPYSCSECGKSFTCSSHLVTHRRVHTGEKPYSCSECGKSFISSSNLIRHQKFHSGDKPYSCPDCGKCYRYNSDLARHQRRQPDGKLYSCSECAMCYFSKCALAVHLQSHGLAPRVL</sequence>
<evidence type="ECO:0000313" key="15">
    <source>
        <dbReference type="Proteomes" id="UP000228934"/>
    </source>
</evidence>
<comment type="subcellular location">
    <subcellularLocation>
        <location evidence="1">Nucleus</location>
    </subcellularLocation>
</comment>
<feature type="domain" description="C2H2-type" evidence="13">
    <location>
        <begin position="501"/>
        <end position="528"/>
    </location>
</feature>
<dbReference type="Pfam" id="PF00096">
    <property type="entry name" value="zf-C2H2"/>
    <property type="match status" value="5"/>
</dbReference>
<evidence type="ECO:0000313" key="14">
    <source>
        <dbReference type="EMBL" id="PIN98597.1"/>
    </source>
</evidence>
<dbReference type="Gene3D" id="3.30.160.60">
    <property type="entry name" value="Classic Zinc Finger"/>
    <property type="match status" value="5"/>
</dbReference>
<dbReference type="FunFam" id="3.30.160.60:FF:000710">
    <property type="entry name" value="Zinc finger protein 768"/>
    <property type="match status" value="1"/>
</dbReference>
<keyword evidence="6" id="KW-0862">Zinc</keyword>
<dbReference type="SUPFAM" id="SSF57667">
    <property type="entry name" value="beta-beta-alpha zinc fingers"/>
    <property type="match status" value="3"/>
</dbReference>
<feature type="domain" description="C2H2-type" evidence="13">
    <location>
        <begin position="557"/>
        <end position="579"/>
    </location>
</feature>
<evidence type="ECO:0000256" key="7">
    <source>
        <dbReference type="ARBA" id="ARBA00023015"/>
    </source>
</evidence>
<dbReference type="Proteomes" id="UP000228934">
    <property type="component" value="Unassembled WGS sequence"/>
</dbReference>
<evidence type="ECO:0000256" key="4">
    <source>
        <dbReference type="ARBA" id="ARBA00022737"/>
    </source>
</evidence>
<name>A0A2G9P5J2_AQUCT</name>
<feature type="compositionally biased region" description="Polar residues" evidence="12">
    <location>
        <begin position="361"/>
        <end position="374"/>
    </location>
</feature>
<keyword evidence="15" id="KW-1185">Reference proteome</keyword>
<feature type="compositionally biased region" description="Basic and acidic residues" evidence="12">
    <location>
        <begin position="201"/>
        <end position="231"/>
    </location>
</feature>
<evidence type="ECO:0000256" key="12">
    <source>
        <dbReference type="SAM" id="MobiDB-lite"/>
    </source>
</evidence>
<evidence type="ECO:0000256" key="11">
    <source>
        <dbReference type="PROSITE-ProRule" id="PRU00042"/>
    </source>
</evidence>
<keyword evidence="5 11" id="KW-0863">Zinc-finger</keyword>
<dbReference type="PROSITE" id="PS50157">
    <property type="entry name" value="ZINC_FINGER_C2H2_2"/>
    <property type="match status" value="6"/>
</dbReference>
<evidence type="ECO:0000256" key="6">
    <source>
        <dbReference type="ARBA" id="ARBA00022833"/>
    </source>
</evidence>
<protein>
    <recommendedName>
        <fullName evidence="13">C2H2-type domain-containing protein</fullName>
    </recommendedName>
</protein>
<dbReference type="GO" id="GO:0005634">
    <property type="term" value="C:nucleus"/>
    <property type="evidence" value="ECO:0007669"/>
    <property type="project" value="UniProtKB-SubCell"/>
</dbReference>
<feature type="domain" description="C2H2-type" evidence="13">
    <location>
        <begin position="445"/>
        <end position="472"/>
    </location>
</feature>